<dbReference type="GO" id="GO:0042953">
    <property type="term" value="P:lipoprotein transport"/>
    <property type="evidence" value="ECO:0007669"/>
    <property type="project" value="TreeGrafter"/>
</dbReference>
<reference evidence="7 8" key="1">
    <citation type="submission" date="2008-07" db="EMBL/GenBank/DDBJ databases">
        <authorList>
            <person name="El-Sayed N."/>
            <person name="Caler E."/>
            <person name="Inman J."/>
            <person name="Amedeo P."/>
            <person name="Hass B."/>
            <person name="Wortman J."/>
        </authorList>
    </citation>
    <scope>NUCLEOTIDE SEQUENCE [LARGE SCALE GENOMIC DNA]</scope>
    <source>
        <strain evidence="8">ATCC 50983 / TXsc</strain>
    </source>
</reference>
<dbReference type="PANTHER" id="PTHR12951">
    <property type="entry name" value="RETINAL PROTEIN 4"/>
    <property type="match status" value="1"/>
</dbReference>
<evidence type="ECO:0000259" key="6">
    <source>
        <dbReference type="Pfam" id="PF05351"/>
    </source>
</evidence>
<dbReference type="Proteomes" id="UP000007800">
    <property type="component" value="Unassembled WGS sequence"/>
</dbReference>
<proteinExistence type="inferred from homology"/>
<dbReference type="InterPro" id="IPR037036">
    <property type="entry name" value="PDED_dom_sf"/>
</dbReference>
<dbReference type="GO" id="GO:0060271">
    <property type="term" value="P:cilium assembly"/>
    <property type="evidence" value="ECO:0007669"/>
    <property type="project" value="TreeGrafter"/>
</dbReference>
<feature type="domain" description="GMP phosphodiesterase delta subunit" evidence="6">
    <location>
        <begin position="52"/>
        <end position="207"/>
    </location>
</feature>
<organism evidence="8">
    <name type="scientific">Perkinsus marinus (strain ATCC 50983 / TXsc)</name>
    <dbReference type="NCBI Taxonomy" id="423536"/>
    <lineage>
        <taxon>Eukaryota</taxon>
        <taxon>Sar</taxon>
        <taxon>Alveolata</taxon>
        <taxon>Perkinsozoa</taxon>
        <taxon>Perkinsea</taxon>
        <taxon>Perkinsida</taxon>
        <taxon>Perkinsidae</taxon>
        <taxon>Perkinsus</taxon>
    </lineage>
</organism>
<keyword evidence="4" id="KW-0446">Lipid-binding</keyword>
<gene>
    <name evidence="7" type="ORF">Pmar_PMAR013758</name>
</gene>
<keyword evidence="3" id="KW-0653">Protein transport</keyword>
<evidence type="ECO:0000256" key="2">
    <source>
        <dbReference type="ARBA" id="ARBA00022448"/>
    </source>
</evidence>
<dbReference type="GO" id="GO:0008289">
    <property type="term" value="F:lipid binding"/>
    <property type="evidence" value="ECO:0007669"/>
    <property type="project" value="UniProtKB-KW"/>
</dbReference>
<dbReference type="Gene3D" id="2.70.50.40">
    <property type="entry name" value="GMP phosphodiesterase, delta subunit"/>
    <property type="match status" value="1"/>
</dbReference>
<dbReference type="InterPro" id="IPR051519">
    <property type="entry name" value="PDE6D_unc-119_myristoyl-bd"/>
</dbReference>
<dbReference type="EMBL" id="GG686772">
    <property type="protein sequence ID" value="EEQ98409.1"/>
    <property type="molecule type" value="Genomic_DNA"/>
</dbReference>
<dbReference type="InterPro" id="IPR014756">
    <property type="entry name" value="Ig_E-set"/>
</dbReference>
<evidence type="ECO:0000313" key="7">
    <source>
        <dbReference type="EMBL" id="EEQ98409.1"/>
    </source>
</evidence>
<keyword evidence="8" id="KW-1185">Reference proteome</keyword>
<name>C5LY79_PERM5</name>
<dbReference type="OMA" id="CLVMHNK"/>
<feature type="compositionally biased region" description="Polar residues" evidence="5">
    <location>
        <begin position="1"/>
        <end position="13"/>
    </location>
</feature>
<dbReference type="FunFam" id="2.70.50.40:FF:000003">
    <property type="entry name" value="UNC119 homologue, putative"/>
    <property type="match status" value="1"/>
</dbReference>
<comment type="similarity">
    <text evidence="1">Belongs to the PDE6D/unc-119 family.</text>
</comment>
<dbReference type="SUPFAM" id="SSF81296">
    <property type="entry name" value="E set domains"/>
    <property type="match status" value="1"/>
</dbReference>
<dbReference type="InterPro" id="IPR008015">
    <property type="entry name" value="PDED_dom"/>
</dbReference>
<sequence>MEPTSADSDSQLLVGSAKPSDSKCFTGWEWVTPEVVTKFSCATEDFLCPASANTYGIDFIGFIVRDADTGRKLLEITKEPPHKGATSRSAQMEEAAQRNIRYQFGPRFLELEHVGTKLEFTVGDKPVHNFRMIERHYFKDKILKSYDFTMPYCMPNTVNTWEVIYELPELTAEEKKAMIEAPWETKSDSFYFIDDILVMHHKADYSYAEDVE</sequence>
<dbReference type="GO" id="GO:0005929">
    <property type="term" value="C:cilium"/>
    <property type="evidence" value="ECO:0007669"/>
    <property type="project" value="TreeGrafter"/>
</dbReference>
<evidence type="ECO:0000256" key="4">
    <source>
        <dbReference type="ARBA" id="ARBA00023121"/>
    </source>
</evidence>
<accession>C5LY79</accession>
<dbReference type="GeneID" id="9040876"/>
<dbReference type="Pfam" id="PF05351">
    <property type="entry name" value="GMP_PDE_delta"/>
    <property type="match status" value="1"/>
</dbReference>
<dbReference type="OrthoDB" id="10248777at2759"/>
<protein>
    <submittedName>
        <fullName evidence="7">Retinal protein, putative</fullName>
    </submittedName>
</protein>
<dbReference type="InParanoid" id="C5LY79"/>
<dbReference type="PANTHER" id="PTHR12951:SF1">
    <property type="entry name" value="PROTEIN UNC-119 HOMOLOG"/>
    <property type="match status" value="1"/>
</dbReference>
<dbReference type="RefSeq" id="XP_002765692.1">
    <property type="nucleotide sequence ID" value="XM_002765646.1"/>
</dbReference>
<feature type="region of interest" description="Disordered" evidence="5">
    <location>
        <begin position="1"/>
        <end position="21"/>
    </location>
</feature>
<dbReference type="AlphaFoldDB" id="C5LY79"/>
<evidence type="ECO:0000313" key="8">
    <source>
        <dbReference type="Proteomes" id="UP000007800"/>
    </source>
</evidence>
<evidence type="ECO:0000256" key="5">
    <source>
        <dbReference type="SAM" id="MobiDB-lite"/>
    </source>
</evidence>
<evidence type="ECO:0000256" key="3">
    <source>
        <dbReference type="ARBA" id="ARBA00022927"/>
    </source>
</evidence>
<keyword evidence="2" id="KW-0813">Transport</keyword>
<evidence type="ECO:0000256" key="1">
    <source>
        <dbReference type="ARBA" id="ARBA00008102"/>
    </source>
</evidence>